<keyword evidence="2" id="KW-1133">Transmembrane helix</keyword>
<reference evidence="4" key="2">
    <citation type="submission" date="2015-03" db="EMBL/GenBank/DDBJ databases">
        <title>Genome sequence of Paenibacillus beijingensis strain DSM 24997T.</title>
        <authorList>
            <person name="Kwak Y."/>
            <person name="Shin J.-H."/>
        </authorList>
    </citation>
    <scope>NUCLEOTIDE SEQUENCE [LARGE SCALE GENOMIC DNA]</scope>
    <source>
        <strain evidence="4">DSM 24997</strain>
    </source>
</reference>
<feature type="transmembrane region" description="Helical" evidence="2">
    <location>
        <begin position="315"/>
        <end position="341"/>
    </location>
</feature>
<feature type="transmembrane region" description="Helical" evidence="2">
    <location>
        <begin position="111"/>
        <end position="134"/>
    </location>
</feature>
<dbReference type="AlphaFoldDB" id="A0A0D5NQH9"/>
<keyword evidence="2" id="KW-0812">Transmembrane</keyword>
<dbReference type="KEGG" id="pbj:VN24_02125"/>
<keyword evidence="2" id="KW-0472">Membrane</keyword>
<dbReference type="PATRIC" id="fig|1126833.4.peg.466"/>
<dbReference type="EMBL" id="CP011058">
    <property type="protein sequence ID" value="AJY77435.1"/>
    <property type="molecule type" value="Genomic_DNA"/>
</dbReference>
<evidence type="ECO:0000256" key="2">
    <source>
        <dbReference type="SAM" id="Phobius"/>
    </source>
</evidence>
<feature type="transmembrane region" description="Helical" evidence="2">
    <location>
        <begin position="146"/>
        <end position="164"/>
    </location>
</feature>
<dbReference type="PANTHER" id="PTHR23526:SF2">
    <property type="entry name" value="MAJOR FACILITATOR SUPERFAMILY (MFS) PROFILE DOMAIN-CONTAINING PROTEIN"/>
    <property type="match status" value="1"/>
</dbReference>
<feature type="transmembrane region" description="Helical" evidence="2">
    <location>
        <begin position="387"/>
        <end position="407"/>
    </location>
</feature>
<dbReference type="SUPFAM" id="SSF103473">
    <property type="entry name" value="MFS general substrate transporter"/>
    <property type="match status" value="1"/>
</dbReference>
<dbReference type="HOGENOM" id="CLU_054389_0_0_9"/>
<name>A0A0D5NQH9_9BACL</name>
<dbReference type="GO" id="GO:0005886">
    <property type="term" value="C:plasma membrane"/>
    <property type="evidence" value="ECO:0007669"/>
    <property type="project" value="UniProtKB-SubCell"/>
</dbReference>
<dbReference type="Proteomes" id="UP000032633">
    <property type="component" value="Chromosome"/>
</dbReference>
<feature type="transmembrane region" description="Helical" evidence="2">
    <location>
        <begin position="259"/>
        <end position="278"/>
    </location>
</feature>
<feature type="transmembrane region" description="Helical" evidence="2">
    <location>
        <begin position="235"/>
        <end position="253"/>
    </location>
</feature>
<organism evidence="3 4">
    <name type="scientific">Paenibacillus beijingensis</name>
    <dbReference type="NCBI Taxonomy" id="1126833"/>
    <lineage>
        <taxon>Bacteria</taxon>
        <taxon>Bacillati</taxon>
        <taxon>Bacillota</taxon>
        <taxon>Bacilli</taxon>
        <taxon>Bacillales</taxon>
        <taxon>Paenibacillaceae</taxon>
        <taxon>Paenibacillus</taxon>
    </lineage>
</organism>
<evidence type="ECO:0000313" key="4">
    <source>
        <dbReference type="Proteomes" id="UP000032633"/>
    </source>
</evidence>
<protein>
    <submittedName>
        <fullName evidence="3">MFS transporter</fullName>
    </submittedName>
</protein>
<feature type="transmembrane region" description="Helical" evidence="2">
    <location>
        <begin position="290"/>
        <end position="309"/>
    </location>
</feature>
<keyword evidence="4" id="KW-1185">Reference proteome</keyword>
<dbReference type="Gene3D" id="1.20.1250.20">
    <property type="entry name" value="MFS general substrate transporter like domains"/>
    <property type="match status" value="1"/>
</dbReference>
<reference evidence="3 4" key="1">
    <citation type="journal article" date="2015" name="J. Biotechnol.">
        <title>Complete genome sequence of Paenibacillus beijingensis 7188(T) (=DSM 24997(T)), a novel rhizobacterium from jujube garden soil.</title>
        <authorList>
            <person name="Kwak Y."/>
            <person name="Shin J.H."/>
        </authorList>
    </citation>
    <scope>NUCLEOTIDE SEQUENCE [LARGE SCALE GENOMIC DNA]</scope>
    <source>
        <strain evidence="3 4">DSM 24997</strain>
    </source>
</reference>
<accession>A0A0D5NQH9</accession>
<dbReference type="InterPro" id="IPR011701">
    <property type="entry name" value="MFS"/>
</dbReference>
<dbReference type="Pfam" id="PF07690">
    <property type="entry name" value="MFS_1"/>
    <property type="match status" value="1"/>
</dbReference>
<dbReference type="InterPro" id="IPR036259">
    <property type="entry name" value="MFS_trans_sf"/>
</dbReference>
<comment type="subcellular location">
    <subcellularLocation>
        <location evidence="1">Cell membrane</location>
        <topology evidence="1">Multi-pass membrane protein</topology>
    </subcellularLocation>
</comment>
<dbReference type="STRING" id="1126833.VN24_02125"/>
<proteinExistence type="predicted"/>
<feature type="transmembrane region" description="Helical" evidence="2">
    <location>
        <begin position="21"/>
        <end position="47"/>
    </location>
</feature>
<feature type="transmembrane region" description="Helical" evidence="2">
    <location>
        <begin position="176"/>
        <end position="199"/>
    </location>
</feature>
<feature type="transmembrane region" description="Helical" evidence="2">
    <location>
        <begin position="53"/>
        <end position="74"/>
    </location>
</feature>
<evidence type="ECO:0000313" key="3">
    <source>
        <dbReference type="EMBL" id="AJY77435.1"/>
    </source>
</evidence>
<sequence length="421" mass="46665">MHKGDAEGKARSGGTGLDAQAVLLLLVLSLFNTANALSGTFVPVYLWKASQSYALIGWYSFSQFGISGLTFWLAGKWVKQYNKMNTLRLGVALSGCFYLTVLLLGNASRHYYIPLGALNGIAGGFFWLAYNVVYFEITEPNNRDRYNGWAGLLGSCAGIVAPWLSGLIISRSAGTAGYRIIFSVSIVIFAVSVVLSFWLRKRPAEGQYGWFLGVRELRERGNPWRKFVPAIMMQGVREGVFLFLVGLAVYIATRSEQKLGTFTLITSLVALGSFWTVGRWLRPRWRRLSMLVGVIAVTAVILPLLLGGIQYGTLLMFGIGTSLFIPLYMIPMTSSVFDLIGRNEQSARARVEYIVLREAALTAGRLIGLTAYLLVLPQHPTQRAITWLMLGVGAAPIAGWWLIRHYVGERRYAAKRQAERP</sequence>
<dbReference type="PANTHER" id="PTHR23526">
    <property type="entry name" value="INTEGRAL MEMBRANE TRANSPORT PROTEIN-RELATED"/>
    <property type="match status" value="1"/>
</dbReference>
<evidence type="ECO:0000256" key="1">
    <source>
        <dbReference type="ARBA" id="ARBA00004651"/>
    </source>
</evidence>
<feature type="transmembrane region" description="Helical" evidence="2">
    <location>
        <begin position="353"/>
        <end position="375"/>
    </location>
</feature>
<dbReference type="InterPro" id="IPR052528">
    <property type="entry name" value="Sugar_transport-like"/>
</dbReference>
<gene>
    <name evidence="3" type="ORF">VN24_02125</name>
</gene>
<feature type="transmembrane region" description="Helical" evidence="2">
    <location>
        <begin position="86"/>
        <end position="105"/>
    </location>
</feature>
<dbReference type="GO" id="GO:0022857">
    <property type="term" value="F:transmembrane transporter activity"/>
    <property type="evidence" value="ECO:0007669"/>
    <property type="project" value="InterPro"/>
</dbReference>